<keyword evidence="2" id="KW-0808">Transferase</keyword>
<dbReference type="GO" id="GO:0005829">
    <property type="term" value="C:cytosol"/>
    <property type="evidence" value="ECO:0007669"/>
    <property type="project" value="TreeGrafter"/>
</dbReference>
<dbReference type="InterPro" id="IPR012893">
    <property type="entry name" value="HipA-like_C"/>
</dbReference>
<keyword evidence="3" id="KW-0418">Kinase</keyword>
<dbReference type="InterPro" id="IPR052028">
    <property type="entry name" value="HipA_Ser/Thr_kinase"/>
</dbReference>
<feature type="domain" description="HipA-like C-terminal" evidence="4">
    <location>
        <begin position="201"/>
        <end position="396"/>
    </location>
</feature>
<dbReference type="EMBL" id="SACS01000007">
    <property type="protein sequence ID" value="RVU39954.1"/>
    <property type="molecule type" value="Genomic_DNA"/>
</dbReference>
<evidence type="ECO:0000256" key="1">
    <source>
        <dbReference type="ARBA" id="ARBA00010164"/>
    </source>
</evidence>
<dbReference type="PANTHER" id="PTHR37419">
    <property type="entry name" value="SERINE/THREONINE-PROTEIN KINASE TOXIN HIPA"/>
    <property type="match status" value="1"/>
</dbReference>
<proteinExistence type="inferred from homology"/>
<evidence type="ECO:0000256" key="3">
    <source>
        <dbReference type="ARBA" id="ARBA00022777"/>
    </source>
</evidence>
<gene>
    <name evidence="5" type="primary">yjjJ</name>
    <name evidence="5" type="ORF">EOE67_08580</name>
</gene>
<dbReference type="GO" id="GO:0004674">
    <property type="term" value="F:protein serine/threonine kinase activity"/>
    <property type="evidence" value="ECO:0007669"/>
    <property type="project" value="TreeGrafter"/>
</dbReference>
<reference evidence="5 6" key="1">
    <citation type="submission" date="2019-01" db="EMBL/GenBank/DDBJ databases">
        <authorList>
            <person name="Chen W.-M."/>
        </authorList>
    </citation>
    <scope>NUCLEOTIDE SEQUENCE [LARGE SCALE GENOMIC DNA]</scope>
    <source>
        <strain evidence="5 6">KYPC3</strain>
    </source>
</reference>
<sequence>MRLDPELENVLSLLLAGGKTTKEMMFALAISQPTLSRRLQKLGPKVLQVGHARQARYFAVKALDGHQNWPVYKVSPAGEPALLGQLFLLYPQYYLLQTPEQQYLYDDLPWFIQDMRPRGFIGRALAKQCWQALELTSAEPELWQAEDVLKALVLIPHDAVGNLLIGHDSYHRWLTLQPQSCQMTELPTKASLADQGEIGPSSAAGEQPKFTAGIDERHYLVKYSAALTAESNPVAQRWADLLCAEAAALTLLASWGVPSAKCQIVQSEQRTFLLSERFDREGLFARYGLVSLMAVDAEFIGKANLSWPLLANELVDLGLLSDADRQLVHRIWCFGQLIGNSDMHNGNLSFFWLDDSLERPELQLAPCYDMLPMCFAPARSGVIKQDAWLPNLKLDVAGVHWRAAYQMAEQYWQQLSAEPSCSEGFRLLMQQNFVQLRQVKDSLWRML</sequence>
<evidence type="ECO:0000259" key="4">
    <source>
        <dbReference type="Pfam" id="PF07804"/>
    </source>
</evidence>
<dbReference type="OrthoDB" id="8555656at2"/>
<dbReference type="AlphaFoldDB" id="A0A437QZK0"/>
<keyword evidence="6" id="KW-1185">Reference proteome</keyword>
<dbReference type="RefSeq" id="WP_127698684.1">
    <property type="nucleotide sequence ID" value="NZ_SACS01000007.1"/>
</dbReference>
<name>A0A437QZK0_9GAMM</name>
<dbReference type="Proteomes" id="UP000283077">
    <property type="component" value="Unassembled WGS sequence"/>
</dbReference>
<protein>
    <submittedName>
        <fullName evidence="5">Type II toxin-antitoxin system HipA family toxinoxin YjjJ</fullName>
    </submittedName>
</protein>
<dbReference type="NCBIfam" id="NF007297">
    <property type="entry name" value="PRK09775.1"/>
    <property type="match status" value="1"/>
</dbReference>
<comment type="caution">
    <text evidence="5">The sequence shown here is derived from an EMBL/GenBank/DDBJ whole genome shotgun (WGS) entry which is preliminary data.</text>
</comment>
<evidence type="ECO:0000313" key="6">
    <source>
        <dbReference type="Proteomes" id="UP000283077"/>
    </source>
</evidence>
<dbReference type="Pfam" id="PF07804">
    <property type="entry name" value="HipA_C"/>
    <property type="match status" value="1"/>
</dbReference>
<accession>A0A437QZK0</accession>
<comment type="similarity">
    <text evidence="1">Belongs to the HipA Ser/Thr kinase family.</text>
</comment>
<evidence type="ECO:0000313" key="5">
    <source>
        <dbReference type="EMBL" id="RVU39954.1"/>
    </source>
</evidence>
<dbReference type="PANTHER" id="PTHR37419:SF8">
    <property type="entry name" value="TOXIN YJJJ"/>
    <property type="match status" value="1"/>
</dbReference>
<organism evidence="5 6">
    <name type="scientific">Rheinheimera riviphila</name>
    <dbReference type="NCBI Taxonomy" id="1834037"/>
    <lineage>
        <taxon>Bacteria</taxon>
        <taxon>Pseudomonadati</taxon>
        <taxon>Pseudomonadota</taxon>
        <taxon>Gammaproteobacteria</taxon>
        <taxon>Chromatiales</taxon>
        <taxon>Chromatiaceae</taxon>
        <taxon>Rheinheimera</taxon>
    </lineage>
</organism>
<evidence type="ECO:0000256" key="2">
    <source>
        <dbReference type="ARBA" id="ARBA00022679"/>
    </source>
</evidence>